<gene>
    <name evidence="1" type="ORF">FXF03_00490</name>
</gene>
<dbReference type="Proteomes" id="UP000323819">
    <property type="component" value="Unassembled WGS sequence"/>
</dbReference>
<dbReference type="RefSeq" id="WP_002039215.1">
    <property type="nucleotide sequence ID" value="NZ_CP090388.1"/>
</dbReference>
<proteinExistence type="predicted"/>
<accession>A0ABD7SU60</accession>
<name>A0ABD7SU60_VIBCL</name>
<dbReference type="AlphaFoldDB" id="A0ABD7SU60"/>
<dbReference type="EMBL" id="VSIJ01000002">
    <property type="protein sequence ID" value="TXX67481.1"/>
    <property type="molecule type" value="Genomic_DNA"/>
</dbReference>
<evidence type="ECO:0000313" key="1">
    <source>
        <dbReference type="EMBL" id="TXX67481.1"/>
    </source>
</evidence>
<reference evidence="1 2" key="1">
    <citation type="submission" date="2019-06" db="EMBL/GenBank/DDBJ databases">
        <title>Vibrio cholerae phylogeny based on whole-genome sequencing reveals genetic diversity and population strucutre.</title>
        <authorList>
            <person name="Zhiqiu Y."/>
            <person name="Bin L."/>
            <person name="Lingyan J."/>
        </authorList>
    </citation>
    <scope>NUCLEOTIDE SEQUENCE [LARGE SCALE GENOMIC DNA]</scope>
    <source>
        <strain evidence="1 2">N2814</strain>
    </source>
</reference>
<comment type="caution">
    <text evidence="1">The sequence shown here is derived from an EMBL/GenBank/DDBJ whole genome shotgun (WGS) entry which is preliminary data.</text>
</comment>
<evidence type="ECO:0000313" key="2">
    <source>
        <dbReference type="Proteomes" id="UP000323819"/>
    </source>
</evidence>
<protein>
    <submittedName>
        <fullName evidence="1">Uncharacterized protein</fullName>
    </submittedName>
</protein>
<sequence length="89" mass="9991">MRNKNLFQALESMPTVCVCQFDEDTNSIGISFDYIGVIYTAYIDVDTQSGELLRHDKEDPTLIENLGTVVADDLISFFARLPSVESILK</sequence>
<organism evidence="1 2">
    <name type="scientific">Vibrio cholerae</name>
    <dbReference type="NCBI Taxonomy" id="666"/>
    <lineage>
        <taxon>Bacteria</taxon>
        <taxon>Pseudomonadati</taxon>
        <taxon>Pseudomonadota</taxon>
        <taxon>Gammaproteobacteria</taxon>
        <taxon>Vibrionales</taxon>
        <taxon>Vibrionaceae</taxon>
        <taxon>Vibrio</taxon>
    </lineage>
</organism>